<proteinExistence type="predicted"/>
<name>A0A0C2G7Z4_9BILA</name>
<dbReference type="Pfam" id="PF00092">
    <property type="entry name" value="VWA"/>
    <property type="match status" value="1"/>
</dbReference>
<dbReference type="EMBL" id="KN738080">
    <property type="protein sequence ID" value="KIH55004.1"/>
    <property type="molecule type" value="Genomic_DNA"/>
</dbReference>
<dbReference type="OrthoDB" id="6132182at2759"/>
<dbReference type="PANTHER" id="PTHR24020">
    <property type="entry name" value="COLLAGEN ALPHA"/>
    <property type="match status" value="1"/>
</dbReference>
<accession>A0A0C2G7Z4</accession>
<evidence type="ECO:0000259" key="1">
    <source>
        <dbReference type="PROSITE" id="PS50234"/>
    </source>
</evidence>
<organism evidence="2 3">
    <name type="scientific">Ancylostoma duodenale</name>
    <dbReference type="NCBI Taxonomy" id="51022"/>
    <lineage>
        <taxon>Eukaryota</taxon>
        <taxon>Metazoa</taxon>
        <taxon>Ecdysozoa</taxon>
        <taxon>Nematoda</taxon>
        <taxon>Chromadorea</taxon>
        <taxon>Rhabditida</taxon>
        <taxon>Rhabditina</taxon>
        <taxon>Rhabditomorpha</taxon>
        <taxon>Strongyloidea</taxon>
        <taxon>Ancylostomatidae</taxon>
        <taxon>Ancylostomatinae</taxon>
        <taxon>Ancylostoma</taxon>
    </lineage>
</organism>
<feature type="domain" description="VWFA" evidence="1">
    <location>
        <begin position="7"/>
        <end position="101"/>
    </location>
</feature>
<dbReference type="PROSITE" id="PS50234">
    <property type="entry name" value="VWFA"/>
    <property type="match status" value="1"/>
</dbReference>
<evidence type="ECO:0000313" key="3">
    <source>
        <dbReference type="Proteomes" id="UP000054047"/>
    </source>
</evidence>
<dbReference type="AlphaFoldDB" id="A0A0C2G7Z4"/>
<sequence length="101" mass="11167">MIGCELDLVLVIDFSTTTDPIIKFYKEMSQKLISALKIGPHHTQVAVVTFATVGKTRTKFNLKQYKTQQEVLNAINHLESTGGTTAIGSFVEHSFSITSLH</sequence>
<gene>
    <name evidence="2" type="ORF">ANCDUO_14847</name>
</gene>
<dbReference type="Proteomes" id="UP000054047">
    <property type="component" value="Unassembled WGS sequence"/>
</dbReference>
<dbReference type="SUPFAM" id="SSF53300">
    <property type="entry name" value="vWA-like"/>
    <property type="match status" value="1"/>
</dbReference>
<reference evidence="2 3" key="1">
    <citation type="submission" date="2013-12" db="EMBL/GenBank/DDBJ databases">
        <title>Draft genome of the parsitic nematode Ancylostoma duodenale.</title>
        <authorList>
            <person name="Mitreva M."/>
        </authorList>
    </citation>
    <scope>NUCLEOTIDE SEQUENCE [LARGE SCALE GENOMIC DNA]</scope>
    <source>
        <strain evidence="2 3">Zhejiang</strain>
    </source>
</reference>
<dbReference type="InterPro" id="IPR036465">
    <property type="entry name" value="vWFA_dom_sf"/>
</dbReference>
<keyword evidence="3" id="KW-1185">Reference proteome</keyword>
<dbReference type="InterPro" id="IPR002035">
    <property type="entry name" value="VWF_A"/>
</dbReference>
<dbReference type="Gene3D" id="3.40.50.410">
    <property type="entry name" value="von Willebrand factor, type A domain"/>
    <property type="match status" value="1"/>
</dbReference>
<evidence type="ECO:0000313" key="2">
    <source>
        <dbReference type="EMBL" id="KIH55004.1"/>
    </source>
</evidence>
<dbReference type="InterPro" id="IPR050525">
    <property type="entry name" value="ECM_Assembly_Org"/>
</dbReference>
<dbReference type="PANTHER" id="PTHR24020:SF87">
    <property type="entry name" value="COLLAGEN ALPHA-1(VI) CHAIN-LIKE"/>
    <property type="match status" value="1"/>
</dbReference>
<protein>
    <recommendedName>
        <fullName evidence="1">VWFA domain-containing protein</fullName>
    </recommendedName>
</protein>